<keyword evidence="2" id="KW-1185">Reference proteome</keyword>
<protein>
    <submittedName>
        <fullName evidence="1">Uncharacterized protein</fullName>
    </submittedName>
</protein>
<dbReference type="SUPFAM" id="SSF56672">
    <property type="entry name" value="DNA/RNA polymerases"/>
    <property type="match status" value="1"/>
</dbReference>
<dbReference type="AlphaFoldDB" id="A0AAD7VXX4"/>
<gene>
    <name evidence="1" type="ORF">AAFF_G00043520</name>
</gene>
<dbReference type="Gene3D" id="3.30.70.270">
    <property type="match status" value="1"/>
</dbReference>
<dbReference type="PANTHER" id="PTHR37984:SF5">
    <property type="entry name" value="PROTEIN NYNRIN-LIKE"/>
    <property type="match status" value="1"/>
</dbReference>
<dbReference type="InterPro" id="IPR043128">
    <property type="entry name" value="Rev_trsase/Diguanyl_cyclase"/>
</dbReference>
<sequence>MPGPAVRVVGDADVLAIREDVIAATQRQRPTAGLCYYHASSTGTPKLSSALSSADMFQRLLMDFPDLTTPTFSSAAVKHGVDHFIATTGPPVHARARRLDPQKLAVAKAEFDSMERLGIVHDILVASVTSDEHQAHLRALLRLSEHGLIINLAKCQFGVPVVDFLGHRVTREGRTFTAFVDHKPLALAMAMVKEPWSARQQRQLAFVSEFTTDIQHAAGKDNVVADCLSRP</sequence>
<dbReference type="PANTHER" id="PTHR37984">
    <property type="entry name" value="PROTEIN CBG26694"/>
    <property type="match status" value="1"/>
</dbReference>
<dbReference type="InterPro" id="IPR050951">
    <property type="entry name" value="Retrovirus_Pol_polyprotein"/>
</dbReference>
<reference evidence="1" key="1">
    <citation type="journal article" date="2023" name="Science">
        <title>Genome structures resolve the early diversification of teleost fishes.</title>
        <authorList>
            <person name="Parey E."/>
            <person name="Louis A."/>
            <person name="Montfort J."/>
            <person name="Bouchez O."/>
            <person name="Roques C."/>
            <person name="Iampietro C."/>
            <person name="Lluch J."/>
            <person name="Castinel A."/>
            <person name="Donnadieu C."/>
            <person name="Desvignes T."/>
            <person name="Floi Bucao C."/>
            <person name="Jouanno E."/>
            <person name="Wen M."/>
            <person name="Mejri S."/>
            <person name="Dirks R."/>
            <person name="Jansen H."/>
            <person name="Henkel C."/>
            <person name="Chen W.J."/>
            <person name="Zahm M."/>
            <person name="Cabau C."/>
            <person name="Klopp C."/>
            <person name="Thompson A.W."/>
            <person name="Robinson-Rechavi M."/>
            <person name="Braasch I."/>
            <person name="Lecointre G."/>
            <person name="Bobe J."/>
            <person name="Postlethwait J.H."/>
            <person name="Berthelot C."/>
            <person name="Roest Crollius H."/>
            <person name="Guiguen Y."/>
        </authorList>
    </citation>
    <scope>NUCLEOTIDE SEQUENCE</scope>
    <source>
        <strain evidence="1">NC1722</strain>
    </source>
</reference>
<accession>A0AAD7VXX4</accession>
<dbReference type="Proteomes" id="UP001221898">
    <property type="component" value="Unassembled WGS sequence"/>
</dbReference>
<proteinExistence type="predicted"/>
<name>A0AAD7VXX4_9TELE</name>
<organism evidence="1 2">
    <name type="scientific">Aldrovandia affinis</name>
    <dbReference type="NCBI Taxonomy" id="143900"/>
    <lineage>
        <taxon>Eukaryota</taxon>
        <taxon>Metazoa</taxon>
        <taxon>Chordata</taxon>
        <taxon>Craniata</taxon>
        <taxon>Vertebrata</taxon>
        <taxon>Euteleostomi</taxon>
        <taxon>Actinopterygii</taxon>
        <taxon>Neopterygii</taxon>
        <taxon>Teleostei</taxon>
        <taxon>Notacanthiformes</taxon>
        <taxon>Halosauridae</taxon>
        <taxon>Aldrovandia</taxon>
    </lineage>
</organism>
<dbReference type="EMBL" id="JAINUG010001233">
    <property type="protein sequence ID" value="KAJ8358018.1"/>
    <property type="molecule type" value="Genomic_DNA"/>
</dbReference>
<evidence type="ECO:0000313" key="2">
    <source>
        <dbReference type="Proteomes" id="UP001221898"/>
    </source>
</evidence>
<comment type="caution">
    <text evidence="1">The sequence shown here is derived from an EMBL/GenBank/DDBJ whole genome shotgun (WGS) entry which is preliminary data.</text>
</comment>
<evidence type="ECO:0000313" key="1">
    <source>
        <dbReference type="EMBL" id="KAJ8358018.1"/>
    </source>
</evidence>
<dbReference type="InterPro" id="IPR043502">
    <property type="entry name" value="DNA/RNA_pol_sf"/>
</dbReference>